<dbReference type="PROSITE" id="PS51007">
    <property type="entry name" value="CYTC"/>
    <property type="match status" value="1"/>
</dbReference>
<proteinExistence type="predicted"/>
<dbReference type="Gene3D" id="1.25.10.10">
    <property type="entry name" value="Leucine-rich Repeat Variant"/>
    <property type="match status" value="1"/>
</dbReference>
<evidence type="ECO:0000313" key="8">
    <source>
        <dbReference type="EMBL" id="MBB5032700.1"/>
    </source>
</evidence>
<dbReference type="SUPFAM" id="SSF49785">
    <property type="entry name" value="Galactose-binding domain-like"/>
    <property type="match status" value="1"/>
</dbReference>
<keyword evidence="5" id="KW-0732">Signal</keyword>
<evidence type="ECO:0000256" key="2">
    <source>
        <dbReference type="ARBA" id="ARBA00022723"/>
    </source>
</evidence>
<dbReference type="Pfam" id="PF00754">
    <property type="entry name" value="F5_F8_type_C"/>
    <property type="match status" value="1"/>
</dbReference>
<dbReference type="PANTHER" id="PTHR33546:SF1">
    <property type="entry name" value="LARGE, MULTIFUNCTIONAL SECRETED PROTEIN"/>
    <property type="match status" value="1"/>
</dbReference>
<dbReference type="EMBL" id="JACHIG010000004">
    <property type="protein sequence ID" value="MBB5032700.1"/>
    <property type="molecule type" value="Genomic_DNA"/>
</dbReference>
<dbReference type="InterPro" id="IPR000421">
    <property type="entry name" value="FA58C"/>
</dbReference>
<dbReference type="Proteomes" id="UP000590740">
    <property type="component" value="Unassembled WGS sequence"/>
</dbReference>
<organism evidence="8 9">
    <name type="scientific">Prosthecobacter vanneervenii</name>
    <dbReference type="NCBI Taxonomy" id="48466"/>
    <lineage>
        <taxon>Bacteria</taxon>
        <taxon>Pseudomonadati</taxon>
        <taxon>Verrucomicrobiota</taxon>
        <taxon>Verrucomicrobiia</taxon>
        <taxon>Verrucomicrobiales</taxon>
        <taxon>Verrucomicrobiaceae</taxon>
        <taxon>Prosthecobacter</taxon>
    </lineage>
</organism>
<feature type="chain" id="PRO_5031118176" evidence="5">
    <location>
        <begin position="19"/>
        <end position="856"/>
    </location>
</feature>
<dbReference type="InterPro" id="IPR055557">
    <property type="entry name" value="DUF7133"/>
</dbReference>
<protein>
    <submittedName>
        <fullName evidence="8">Mono/diheme cytochrome c family protein</fullName>
    </submittedName>
</protein>
<evidence type="ECO:0000256" key="1">
    <source>
        <dbReference type="ARBA" id="ARBA00022617"/>
    </source>
</evidence>
<keyword evidence="1 4" id="KW-0349">Heme</keyword>
<feature type="domain" description="Cytochrome c" evidence="7">
    <location>
        <begin position="590"/>
        <end position="683"/>
    </location>
</feature>
<dbReference type="InterPro" id="IPR016024">
    <property type="entry name" value="ARM-type_fold"/>
</dbReference>
<accession>A0A7W7YBB7</accession>
<dbReference type="SUPFAM" id="SSF46626">
    <property type="entry name" value="Cytochrome c"/>
    <property type="match status" value="1"/>
</dbReference>
<dbReference type="PANTHER" id="PTHR33546">
    <property type="entry name" value="LARGE, MULTIFUNCTIONAL SECRETED PROTEIN-RELATED"/>
    <property type="match status" value="1"/>
</dbReference>
<evidence type="ECO:0000256" key="5">
    <source>
        <dbReference type="SAM" id="SignalP"/>
    </source>
</evidence>
<name>A0A7W7YBB7_9BACT</name>
<dbReference type="Pfam" id="PF00034">
    <property type="entry name" value="Cytochrom_C"/>
    <property type="match status" value="1"/>
</dbReference>
<dbReference type="Gene3D" id="2.60.120.260">
    <property type="entry name" value="Galactose-binding domain-like"/>
    <property type="match status" value="1"/>
</dbReference>
<dbReference type="GO" id="GO:0009055">
    <property type="term" value="F:electron transfer activity"/>
    <property type="evidence" value="ECO:0007669"/>
    <property type="project" value="InterPro"/>
</dbReference>
<keyword evidence="3 4" id="KW-0408">Iron</keyword>
<evidence type="ECO:0000313" key="9">
    <source>
        <dbReference type="Proteomes" id="UP000590740"/>
    </source>
</evidence>
<dbReference type="PROSITE" id="PS50022">
    <property type="entry name" value="FA58C_3"/>
    <property type="match status" value="1"/>
</dbReference>
<dbReference type="Gene3D" id="2.120.10.30">
    <property type="entry name" value="TolB, C-terminal domain"/>
    <property type="match status" value="1"/>
</dbReference>
<dbReference type="Gene3D" id="1.10.760.10">
    <property type="entry name" value="Cytochrome c-like domain"/>
    <property type="match status" value="1"/>
</dbReference>
<evidence type="ECO:0000256" key="4">
    <source>
        <dbReference type="PROSITE-ProRule" id="PRU00433"/>
    </source>
</evidence>
<dbReference type="GO" id="GO:0046872">
    <property type="term" value="F:metal ion binding"/>
    <property type="evidence" value="ECO:0007669"/>
    <property type="project" value="UniProtKB-KW"/>
</dbReference>
<dbReference type="InterPro" id="IPR008979">
    <property type="entry name" value="Galactose-bd-like_sf"/>
</dbReference>
<dbReference type="SUPFAM" id="SSF48371">
    <property type="entry name" value="ARM repeat"/>
    <property type="match status" value="1"/>
</dbReference>
<evidence type="ECO:0000256" key="3">
    <source>
        <dbReference type="ARBA" id="ARBA00023004"/>
    </source>
</evidence>
<dbReference type="RefSeq" id="WP_184339613.1">
    <property type="nucleotide sequence ID" value="NZ_JACHIG010000004.1"/>
</dbReference>
<dbReference type="SUPFAM" id="SSF50952">
    <property type="entry name" value="Soluble quinoprotein glucose dehydrogenase"/>
    <property type="match status" value="1"/>
</dbReference>
<dbReference type="InterPro" id="IPR036909">
    <property type="entry name" value="Cyt_c-like_dom_sf"/>
</dbReference>
<sequence>MHLRLLTSLLFASAAAFAQTKPTYTFPIKALSPEEELKTIELPNGYSLELVLSDPLIKEPTAIAFDGNGKMYVVEMRTYMQDIDGTDELTPKSRISLHESTKGDGVFDKHSVYLDNVLLPRMVLPLDDRVLVGITDTNDLTLHRDANGDGVADEKALWYVGGPRGGNMEHQPSGLVWGLDNWIYTTYNGYRLRWNGADAPLKENTAPNGGQWGLAQDDYGKMWWSNAGGEKGLWNYQAPILYAAINVPQQKSEKFDTVWPIVALGDFQGGPGRFHAPDDLRLNHFTGCAGQTIYRGDRLPKELYGNAFLPEPVGRLIRRSIVEMKDGITTVTNPYEEQMSEFIRSSDPNFRPLNMTTGPDGCLYIVDAYRGIIQEGNWVKPGSFLRGAIEPTGMQHVIGHGRVWRLVFKDFKPGPQPKMIGETPAQLVAHLMHPNGFWRDTAQRMLVVKNDKSVVPALIEMASKHENHLARLHALWTLEGLDAITPEIVRTAMKDKHPQLRASGIRVAETLLKKGDTALIADIKAMRTDKDPTVVLQTLYTSRLLNWPSWKLEAQTLLMTSPSLGVKEIGAQLLVEAPKISGSFSKDEKKQLERGQEIYRSLCFACHGFDGAGMPIAGREGATLAPPLAGSKTAVQGDAIVRVMMNGLTGPINGKTYEAQMVPMSSNNDQWIADVTSYIRKAFGNNGKLVQKKEVEKLRKELSKRTTAWTIEELQALYPQPLKNRSAWKLTASHGEKEAGKAIDGDITSRWDTHKPQSPDMWLQIELPEATDISGLVLDTGKSHNDYPRQYKIELTLNGTEWEKPVLQAKGEAGSVEYLFPNPTKAKAIRISQTGEAKGTYWSIHELEVLGVVKKP</sequence>
<dbReference type="AlphaFoldDB" id="A0A7W7YBB7"/>
<evidence type="ECO:0000259" key="7">
    <source>
        <dbReference type="PROSITE" id="PS51007"/>
    </source>
</evidence>
<gene>
    <name evidence="8" type="ORF">HNQ65_002282</name>
</gene>
<feature type="signal peptide" evidence="5">
    <location>
        <begin position="1"/>
        <end position="18"/>
    </location>
</feature>
<dbReference type="InterPro" id="IPR009056">
    <property type="entry name" value="Cyt_c-like_dom"/>
</dbReference>
<feature type="domain" description="F5/8 type C" evidence="6">
    <location>
        <begin position="710"/>
        <end position="852"/>
    </location>
</feature>
<dbReference type="GO" id="GO:0020037">
    <property type="term" value="F:heme binding"/>
    <property type="evidence" value="ECO:0007669"/>
    <property type="project" value="InterPro"/>
</dbReference>
<dbReference type="InterPro" id="IPR011989">
    <property type="entry name" value="ARM-like"/>
</dbReference>
<dbReference type="InterPro" id="IPR011041">
    <property type="entry name" value="Quinoprot_gluc/sorb_DH_b-prop"/>
</dbReference>
<keyword evidence="2 4" id="KW-0479">Metal-binding</keyword>
<dbReference type="Pfam" id="PF23500">
    <property type="entry name" value="DUF7133"/>
    <property type="match status" value="1"/>
</dbReference>
<dbReference type="InterPro" id="IPR011042">
    <property type="entry name" value="6-blade_b-propeller_TolB-like"/>
</dbReference>
<reference evidence="8 9" key="1">
    <citation type="submission" date="2020-08" db="EMBL/GenBank/DDBJ databases">
        <title>Genomic Encyclopedia of Type Strains, Phase IV (KMG-IV): sequencing the most valuable type-strain genomes for metagenomic binning, comparative biology and taxonomic classification.</title>
        <authorList>
            <person name="Goeker M."/>
        </authorList>
    </citation>
    <scope>NUCLEOTIDE SEQUENCE [LARGE SCALE GENOMIC DNA]</scope>
    <source>
        <strain evidence="8 9">DSM 12252</strain>
    </source>
</reference>
<comment type="caution">
    <text evidence="8">The sequence shown here is derived from an EMBL/GenBank/DDBJ whole genome shotgun (WGS) entry which is preliminary data.</text>
</comment>
<keyword evidence="9" id="KW-1185">Reference proteome</keyword>
<evidence type="ECO:0000259" key="6">
    <source>
        <dbReference type="PROSITE" id="PS50022"/>
    </source>
</evidence>